<dbReference type="Proteomes" id="UP000619079">
    <property type="component" value="Unassembled WGS sequence"/>
</dbReference>
<organism evidence="3 4">
    <name type="scientific">Sedimentitalea arenosa</name>
    <dbReference type="NCBI Taxonomy" id="2798803"/>
    <lineage>
        <taxon>Bacteria</taxon>
        <taxon>Pseudomonadati</taxon>
        <taxon>Pseudomonadota</taxon>
        <taxon>Alphaproteobacteria</taxon>
        <taxon>Rhodobacterales</taxon>
        <taxon>Paracoccaceae</taxon>
        <taxon>Sedimentitalea</taxon>
    </lineage>
</organism>
<evidence type="ECO:0000256" key="2">
    <source>
        <dbReference type="SAM" id="Phobius"/>
    </source>
</evidence>
<keyword evidence="2" id="KW-0472">Membrane</keyword>
<dbReference type="EMBL" id="JAELVR010000006">
    <property type="protein sequence ID" value="MBJ6371852.1"/>
    <property type="molecule type" value="Genomic_DNA"/>
</dbReference>
<keyword evidence="4" id="KW-1185">Reference proteome</keyword>
<evidence type="ECO:0000313" key="3">
    <source>
        <dbReference type="EMBL" id="MBJ6371852.1"/>
    </source>
</evidence>
<evidence type="ECO:0000256" key="1">
    <source>
        <dbReference type="SAM" id="Coils"/>
    </source>
</evidence>
<gene>
    <name evidence="3" type="ORF">JF290_09970</name>
</gene>
<sequence length="200" mass="21511">MPRVSRTAAILVGGVVAIEAFLGGMIVQRELIGKPAPDPGLAADPSPDLDVLENLRSDLDAARRDVAELETEVAALRAQVTQGFVRDLSVTISESQTAYPLVEPKLMISVTALHGGPVLAHFGTRTHHFVVGQRVDFRVKDCYCYLLLRESVRDRAVFNFGCERTDPDSTALEITPADTAPVGDRARRAAGGPARQIGPI</sequence>
<feature type="coiled-coil region" evidence="1">
    <location>
        <begin position="52"/>
        <end position="79"/>
    </location>
</feature>
<keyword evidence="2" id="KW-1133">Transmembrane helix</keyword>
<feature type="transmembrane region" description="Helical" evidence="2">
    <location>
        <begin position="7"/>
        <end position="27"/>
    </location>
</feature>
<comment type="caution">
    <text evidence="3">The sequence shown here is derived from an EMBL/GenBank/DDBJ whole genome shotgun (WGS) entry which is preliminary data.</text>
</comment>
<evidence type="ECO:0000313" key="4">
    <source>
        <dbReference type="Proteomes" id="UP000619079"/>
    </source>
</evidence>
<dbReference type="RefSeq" id="WP_199024715.1">
    <property type="nucleotide sequence ID" value="NZ_JAELVR010000006.1"/>
</dbReference>
<name>A0A8J7IIV9_9RHOB</name>
<accession>A0A8J7IIV9</accession>
<keyword evidence="1" id="KW-0175">Coiled coil</keyword>
<proteinExistence type="predicted"/>
<protein>
    <submittedName>
        <fullName evidence="3">Uncharacterized protein</fullName>
    </submittedName>
</protein>
<reference evidence="3" key="1">
    <citation type="submission" date="2020-12" db="EMBL/GenBank/DDBJ databases">
        <title>Sedimentitalea sp. nov., isolated from sand in Incheon.</title>
        <authorList>
            <person name="Kim W."/>
        </authorList>
    </citation>
    <scope>NUCLEOTIDE SEQUENCE</scope>
    <source>
        <strain evidence="3">CAU 1593</strain>
    </source>
</reference>
<dbReference type="AlphaFoldDB" id="A0A8J7IIV9"/>
<keyword evidence="2" id="KW-0812">Transmembrane</keyword>